<organism evidence="2">
    <name type="scientific">marine sediment metagenome</name>
    <dbReference type="NCBI Taxonomy" id="412755"/>
    <lineage>
        <taxon>unclassified sequences</taxon>
        <taxon>metagenomes</taxon>
        <taxon>ecological metagenomes</taxon>
    </lineage>
</organism>
<evidence type="ECO:0000259" key="1">
    <source>
        <dbReference type="Pfam" id="PF00149"/>
    </source>
</evidence>
<evidence type="ECO:0000313" key="2">
    <source>
        <dbReference type="EMBL" id="KKL93223.1"/>
    </source>
</evidence>
<name>A0A0F9G3F8_9ZZZZ</name>
<dbReference type="EMBL" id="LAZR01019250">
    <property type="protein sequence ID" value="KKL93223.1"/>
    <property type="molecule type" value="Genomic_DNA"/>
</dbReference>
<dbReference type="PANTHER" id="PTHR43143">
    <property type="entry name" value="METALLOPHOSPHOESTERASE, CALCINEURIN SUPERFAMILY"/>
    <property type="match status" value="1"/>
</dbReference>
<dbReference type="SUPFAM" id="SSF56300">
    <property type="entry name" value="Metallo-dependent phosphatases"/>
    <property type="match status" value="1"/>
</dbReference>
<dbReference type="PANTHER" id="PTHR43143:SF1">
    <property type="entry name" value="SERINE_THREONINE-PROTEIN PHOSPHATASE CPPED1"/>
    <property type="match status" value="1"/>
</dbReference>
<protein>
    <recommendedName>
        <fullName evidence="1">Calcineurin-like phosphoesterase domain-containing protein</fullName>
    </recommendedName>
</protein>
<dbReference type="Pfam" id="PF00149">
    <property type="entry name" value="Metallophos"/>
    <property type="match status" value="1"/>
</dbReference>
<dbReference type="InterPro" id="IPR051918">
    <property type="entry name" value="STPP_CPPED1"/>
</dbReference>
<dbReference type="InterPro" id="IPR029052">
    <property type="entry name" value="Metallo-depent_PP-like"/>
</dbReference>
<gene>
    <name evidence="2" type="ORF">LCGC14_1876830</name>
</gene>
<accession>A0A0F9G3F8</accession>
<feature type="domain" description="Calcineurin-like phosphoesterase" evidence="1">
    <location>
        <begin position="210"/>
        <end position="499"/>
    </location>
</feature>
<reference evidence="2" key="1">
    <citation type="journal article" date="2015" name="Nature">
        <title>Complex archaea that bridge the gap between prokaryotes and eukaryotes.</title>
        <authorList>
            <person name="Spang A."/>
            <person name="Saw J.H."/>
            <person name="Jorgensen S.L."/>
            <person name="Zaremba-Niedzwiedzka K."/>
            <person name="Martijn J."/>
            <person name="Lind A.E."/>
            <person name="van Eijk R."/>
            <person name="Schleper C."/>
            <person name="Guy L."/>
            <person name="Ettema T.J."/>
        </authorList>
    </citation>
    <scope>NUCLEOTIDE SEQUENCE</scope>
</reference>
<dbReference type="Gene3D" id="3.60.21.10">
    <property type="match status" value="1"/>
</dbReference>
<proteinExistence type="predicted"/>
<dbReference type="GO" id="GO:0016787">
    <property type="term" value="F:hydrolase activity"/>
    <property type="evidence" value="ECO:0007669"/>
    <property type="project" value="InterPro"/>
</dbReference>
<comment type="caution">
    <text evidence="2">The sequence shown here is derived from an EMBL/GenBank/DDBJ whole genome shotgun (WGS) entry which is preliminary data.</text>
</comment>
<dbReference type="InterPro" id="IPR004843">
    <property type="entry name" value="Calcineurin-like_PHP"/>
</dbReference>
<sequence length="673" mass="78073">DPKLKKKNFQVEILLVSNILDPEEFAKIIKGKIKLSPVLDNKWKFRNIFKLRKDAEAYFEEVKRGGFWARRKEKKIKKKKEKFIAKELKGKSDVYDFKVDDLDYKIKKLSSLPYRGGNISTSVIDVKEVPPIPIFNLSYLDALSPQDYLLKYQVFGHLTRFYRVSIKFSLNKEVNKFLEVRKFVMFDLFLQTSRINYHSVIISKQEWKNFKFVHATDLHLAERNDRIYDVIKKWTESSIKRNVEGFIETISKKLKIKQKKKKHEGSLSEFKIPLRKRLINPNNQFKKFIKIMNRKVFKNDLDFIVLTGDLVDYVVLSRISKKIRKSKSSVKYEESNWQIFKNIILNKKIPKRSKGVKRGEELLCPIFTTIGNHDYRPYHYDLTWAEMYKKIGLNAGEAIALNELFSASPISSIIKTTTALRSYLAEINPSLNFSLTLGQNLFVFLNTGSDSFKNIRDLITGHPSVTGLSGTQIKYLENLINNKIDEHSKIYLFLHGPPINTGDKKISIKLFEKKGKKIIREKIGDFKESILRKLGKPLSKARIDNVFNVKYGTVSSNWEKIVKFCKDYCTLALAGHTHLQREFRLEDPKTKSRVYASPPFSLKKLENPAAVYYDNYSEIYTDAESIEKHAPFVVQTPALGLGSSKNLKTAGAYREVVIKDGKLSSFKVKHINR</sequence>
<feature type="non-terminal residue" evidence="2">
    <location>
        <position position="1"/>
    </location>
</feature>
<dbReference type="AlphaFoldDB" id="A0A0F9G3F8"/>